<evidence type="ECO:0000256" key="6">
    <source>
        <dbReference type="ARBA" id="ARBA00022528"/>
    </source>
</evidence>
<dbReference type="EMBL" id="JAVYJV010000017">
    <property type="protein sequence ID" value="KAK4348942.1"/>
    <property type="molecule type" value="Genomic_DNA"/>
</dbReference>
<comment type="subcellular location">
    <subcellularLocation>
        <location evidence="1">Plastid</location>
        <location evidence="1">Chloroplast outer membrane</location>
        <topology evidence="1">Multi-pass membrane protein</topology>
    </subcellularLocation>
    <subcellularLocation>
        <location evidence="2">Plastid</location>
        <location evidence="2">Etioplast membrane</location>
        <topology evidence="2">Multi-pass membrane protein</topology>
    </subcellularLocation>
</comment>
<dbReference type="GO" id="GO:0008308">
    <property type="term" value="F:voltage-gated monoatomic anion channel activity"/>
    <property type="evidence" value="ECO:0007669"/>
    <property type="project" value="InterPro"/>
</dbReference>
<dbReference type="InterPro" id="IPR034575">
    <property type="entry name" value="OEP21"/>
</dbReference>
<evidence type="ECO:0000313" key="14">
    <source>
        <dbReference type="EMBL" id="KAK4348942.1"/>
    </source>
</evidence>
<organism evidence="14 15">
    <name type="scientific">Anisodus tanguticus</name>
    <dbReference type="NCBI Taxonomy" id="243964"/>
    <lineage>
        <taxon>Eukaryota</taxon>
        <taxon>Viridiplantae</taxon>
        <taxon>Streptophyta</taxon>
        <taxon>Embryophyta</taxon>
        <taxon>Tracheophyta</taxon>
        <taxon>Spermatophyta</taxon>
        <taxon>Magnoliopsida</taxon>
        <taxon>eudicotyledons</taxon>
        <taxon>Gunneridae</taxon>
        <taxon>Pentapetalae</taxon>
        <taxon>asterids</taxon>
        <taxon>lamiids</taxon>
        <taxon>Solanales</taxon>
        <taxon>Solanaceae</taxon>
        <taxon>Solanoideae</taxon>
        <taxon>Hyoscyameae</taxon>
        <taxon>Anisodus</taxon>
    </lineage>
</organism>
<keyword evidence="8" id="KW-0812">Transmembrane</keyword>
<dbReference type="AlphaFoldDB" id="A0AAE1RDS3"/>
<evidence type="ECO:0000256" key="1">
    <source>
        <dbReference type="ARBA" id="ARBA00004396"/>
    </source>
</evidence>
<keyword evidence="5" id="KW-1134">Transmembrane beta strand</keyword>
<evidence type="ECO:0000256" key="10">
    <source>
        <dbReference type="ARBA" id="ARBA00023065"/>
    </source>
</evidence>
<comment type="similarity">
    <text evidence="3">Belongs to the plastid outer envelope porin OEP21 (TC 1.B.29) family.</text>
</comment>
<evidence type="ECO:0000256" key="13">
    <source>
        <dbReference type="ARBA" id="ARBA00024941"/>
    </source>
</evidence>
<evidence type="ECO:0000256" key="12">
    <source>
        <dbReference type="ARBA" id="ARBA00023136"/>
    </source>
</evidence>
<accession>A0AAE1RDS3</accession>
<evidence type="ECO:0000256" key="4">
    <source>
        <dbReference type="ARBA" id="ARBA00022448"/>
    </source>
</evidence>
<proteinExistence type="inferred from homology"/>
<keyword evidence="6" id="KW-0150">Chloroplast</keyword>
<dbReference type="GO" id="GO:0034426">
    <property type="term" value="C:etioplast membrane"/>
    <property type="evidence" value="ECO:0007669"/>
    <property type="project" value="UniProtKB-SubCell"/>
</dbReference>
<keyword evidence="11" id="KW-0626">Porin</keyword>
<name>A0AAE1RDS3_9SOLA</name>
<keyword evidence="10" id="KW-0406">Ion transport</keyword>
<evidence type="ECO:0000256" key="5">
    <source>
        <dbReference type="ARBA" id="ARBA00022452"/>
    </source>
</evidence>
<dbReference type="GO" id="GO:0009707">
    <property type="term" value="C:chloroplast outer membrane"/>
    <property type="evidence" value="ECO:0007669"/>
    <property type="project" value="UniProtKB-SubCell"/>
</dbReference>
<evidence type="ECO:0000256" key="3">
    <source>
        <dbReference type="ARBA" id="ARBA00009945"/>
    </source>
</evidence>
<evidence type="ECO:0000256" key="11">
    <source>
        <dbReference type="ARBA" id="ARBA00023114"/>
    </source>
</evidence>
<dbReference type="Proteomes" id="UP001291623">
    <property type="component" value="Unassembled WGS sequence"/>
</dbReference>
<comment type="caution">
    <text evidence="14">The sequence shown here is derived from an EMBL/GenBank/DDBJ whole genome shotgun (WGS) entry which is preliminary data.</text>
</comment>
<keyword evidence="9" id="KW-1002">Plastid outer membrane</keyword>
<evidence type="ECO:0000256" key="8">
    <source>
        <dbReference type="ARBA" id="ARBA00022692"/>
    </source>
</evidence>
<dbReference type="GO" id="GO:0046930">
    <property type="term" value="C:pore complex"/>
    <property type="evidence" value="ECO:0007669"/>
    <property type="project" value="UniProtKB-KW"/>
</dbReference>
<protein>
    <submittedName>
        <fullName evidence="14">Uncharacterized protein</fullName>
    </submittedName>
</protein>
<reference evidence="14" key="1">
    <citation type="submission" date="2023-12" db="EMBL/GenBank/DDBJ databases">
        <title>Genome assembly of Anisodus tanguticus.</title>
        <authorList>
            <person name="Wang Y.-J."/>
        </authorList>
    </citation>
    <scope>NUCLEOTIDE SEQUENCE</scope>
    <source>
        <strain evidence="14">KB-2021</strain>
        <tissue evidence="14">Leaf</tissue>
    </source>
</reference>
<gene>
    <name evidence="14" type="ORF">RND71_031697</name>
</gene>
<evidence type="ECO:0000256" key="9">
    <source>
        <dbReference type="ARBA" id="ARBA00022805"/>
    </source>
</evidence>
<evidence type="ECO:0000256" key="2">
    <source>
        <dbReference type="ARBA" id="ARBA00004441"/>
    </source>
</evidence>
<keyword evidence="4" id="KW-0813">Transport</keyword>
<dbReference type="PANTHER" id="PTHR35993">
    <property type="entry name" value="OUTER ENVELOPE PORE PROTEIN 21B, CHLOROPLASTIC"/>
    <property type="match status" value="1"/>
</dbReference>
<dbReference type="GO" id="GO:0015288">
    <property type="term" value="F:porin activity"/>
    <property type="evidence" value="ECO:0007669"/>
    <property type="project" value="UniProtKB-KW"/>
</dbReference>
<keyword evidence="15" id="KW-1185">Reference proteome</keyword>
<dbReference type="PANTHER" id="PTHR35993:SF1">
    <property type="entry name" value="OUTER ENVELOPE PORE PROTEIN 21B, CHLOROPLASTIC"/>
    <property type="match status" value="1"/>
</dbReference>
<keyword evidence="7" id="KW-0934">Plastid</keyword>
<comment type="function">
    <text evidence="13">Voltage-dependent rectifying anion channel that facilitates the translocation between chloroplast and cytoplasm of phosphorylated carbohydrates such as triosephosphate, 3-phosphoglycerate and inorganic phosphate (Pi) depending of ATP to triosephosphate ratio in the plastidial intermembrane space; in high triosephosphate/ATP conditions (e.g. photosynthesis), export of triosphosphate from chloroplast (outward rectifying channels), but in high ATP/triosephosphate conditions (e.g. dark phase), import of phosphosolutes (inward rectifying channels).</text>
</comment>
<evidence type="ECO:0000256" key="7">
    <source>
        <dbReference type="ARBA" id="ARBA00022640"/>
    </source>
</evidence>
<evidence type="ECO:0000313" key="15">
    <source>
        <dbReference type="Proteomes" id="UP001291623"/>
    </source>
</evidence>
<sequence>METSLGNGVESKSPVIHVKEKLQTSLRYGVDSKSLVIHAKQEFPLNSVTHLQCHAELDTRIGAPTYLCVMIRRYFPKQHASLAVGMQYYRRQKLWYNVRGKKAFPVTANESVNFQIKGKYDVDEKIPEKKPRGAAEFTWSIPNVNKDQDMMLKVGYEVVEKVPYFQIRENNWTLNVNSNWKWQVRYAL</sequence>
<keyword evidence="12" id="KW-0472">Membrane</keyword>
<dbReference type="GO" id="GO:0044070">
    <property type="term" value="P:regulation of monoatomic anion transport"/>
    <property type="evidence" value="ECO:0007669"/>
    <property type="project" value="InterPro"/>
</dbReference>